<gene>
    <name evidence="6" type="ORF">A3I41_03215</name>
</gene>
<keyword evidence="4 5" id="KW-0472">Membrane</keyword>
<comment type="subcellular location">
    <subcellularLocation>
        <location evidence="1">Membrane</location>
        <topology evidence="1">Multi-pass membrane protein</topology>
    </subcellularLocation>
</comment>
<dbReference type="EMBL" id="MGEQ01000003">
    <property type="protein sequence ID" value="OGL86938.1"/>
    <property type="molecule type" value="Genomic_DNA"/>
</dbReference>
<protein>
    <recommendedName>
        <fullName evidence="8">DoxX family protein</fullName>
    </recommendedName>
</protein>
<keyword evidence="3 5" id="KW-1133">Transmembrane helix</keyword>
<dbReference type="Proteomes" id="UP000176593">
    <property type="component" value="Unassembled WGS sequence"/>
</dbReference>
<organism evidence="6 7">
    <name type="scientific">Candidatus Uhrbacteria bacterium RIFCSPLOWO2_02_FULL_48_18</name>
    <dbReference type="NCBI Taxonomy" id="1802408"/>
    <lineage>
        <taxon>Bacteria</taxon>
        <taxon>Candidatus Uhriibacteriota</taxon>
    </lineage>
</organism>
<comment type="caution">
    <text evidence="6">The sequence shown here is derived from an EMBL/GenBank/DDBJ whole genome shotgun (WGS) entry which is preliminary data.</text>
</comment>
<evidence type="ECO:0000256" key="4">
    <source>
        <dbReference type="ARBA" id="ARBA00023136"/>
    </source>
</evidence>
<feature type="transmembrane region" description="Helical" evidence="5">
    <location>
        <begin position="125"/>
        <end position="149"/>
    </location>
</feature>
<dbReference type="AlphaFoldDB" id="A0A1F7V9Z9"/>
<evidence type="ECO:0000313" key="7">
    <source>
        <dbReference type="Proteomes" id="UP000176593"/>
    </source>
</evidence>
<reference evidence="6 7" key="1">
    <citation type="journal article" date="2016" name="Nat. Commun.">
        <title>Thousands of microbial genomes shed light on interconnected biogeochemical processes in an aquifer system.</title>
        <authorList>
            <person name="Anantharaman K."/>
            <person name="Brown C.T."/>
            <person name="Hug L.A."/>
            <person name="Sharon I."/>
            <person name="Castelle C.J."/>
            <person name="Probst A.J."/>
            <person name="Thomas B.C."/>
            <person name="Singh A."/>
            <person name="Wilkins M.J."/>
            <person name="Karaoz U."/>
            <person name="Brodie E.L."/>
            <person name="Williams K.H."/>
            <person name="Hubbard S.S."/>
            <person name="Banfield J.F."/>
        </authorList>
    </citation>
    <scope>NUCLEOTIDE SEQUENCE [LARGE SCALE GENOMIC DNA]</scope>
</reference>
<sequence length="165" mass="18526">MKTSSFDRLAHATDAKGFIILCLLLRFGMAILLLYAAWAKITAPDWSAAGYLKFASGPFALWFQSLAGNALVDGLVMYGELLIGLAFLFGCLIKPAAFFNIILMMLFFVSGWIMNTSHGPVNEHIIYALVSGLFLFGEFGHWYGLDYFISRTKFVQSRSWLLRLF</sequence>
<feature type="transmembrane region" description="Helical" evidence="5">
    <location>
        <begin position="18"/>
        <end position="39"/>
    </location>
</feature>
<dbReference type="InterPro" id="IPR032808">
    <property type="entry name" value="DoxX"/>
</dbReference>
<accession>A0A1F7V9Z9</accession>
<evidence type="ECO:0000313" key="6">
    <source>
        <dbReference type="EMBL" id="OGL86938.1"/>
    </source>
</evidence>
<dbReference type="GO" id="GO:0016020">
    <property type="term" value="C:membrane"/>
    <property type="evidence" value="ECO:0007669"/>
    <property type="project" value="UniProtKB-SubCell"/>
</dbReference>
<dbReference type="Pfam" id="PF07681">
    <property type="entry name" value="DoxX"/>
    <property type="match status" value="1"/>
</dbReference>
<proteinExistence type="predicted"/>
<keyword evidence="2 5" id="KW-0812">Transmembrane</keyword>
<evidence type="ECO:0000256" key="2">
    <source>
        <dbReference type="ARBA" id="ARBA00022692"/>
    </source>
</evidence>
<evidence type="ECO:0008006" key="8">
    <source>
        <dbReference type="Google" id="ProtNLM"/>
    </source>
</evidence>
<evidence type="ECO:0000256" key="3">
    <source>
        <dbReference type="ARBA" id="ARBA00022989"/>
    </source>
</evidence>
<evidence type="ECO:0000256" key="5">
    <source>
        <dbReference type="SAM" id="Phobius"/>
    </source>
</evidence>
<name>A0A1F7V9Z9_9BACT</name>
<feature type="transmembrane region" description="Helical" evidence="5">
    <location>
        <begin position="85"/>
        <end position="113"/>
    </location>
</feature>
<evidence type="ECO:0000256" key="1">
    <source>
        <dbReference type="ARBA" id="ARBA00004141"/>
    </source>
</evidence>